<reference evidence="3" key="1">
    <citation type="journal article" date="2016" name="Insect Biochem. Mol. Biol.">
        <title>Multifaceted biological insights from a draft genome sequence of the tobacco hornworm moth, Manduca sexta.</title>
        <authorList>
            <person name="Kanost M.R."/>
            <person name="Arrese E.L."/>
            <person name="Cao X."/>
            <person name="Chen Y.R."/>
            <person name="Chellapilla S."/>
            <person name="Goldsmith M.R."/>
            <person name="Grosse-Wilde E."/>
            <person name="Heckel D.G."/>
            <person name="Herndon N."/>
            <person name="Jiang H."/>
            <person name="Papanicolaou A."/>
            <person name="Qu J."/>
            <person name="Soulages J.L."/>
            <person name="Vogel H."/>
            <person name="Walters J."/>
            <person name="Waterhouse R.M."/>
            <person name="Ahn S.J."/>
            <person name="Almeida F.C."/>
            <person name="An C."/>
            <person name="Aqrawi P."/>
            <person name="Bretschneider A."/>
            <person name="Bryant W.B."/>
            <person name="Bucks S."/>
            <person name="Chao H."/>
            <person name="Chevignon G."/>
            <person name="Christen J.M."/>
            <person name="Clarke D.F."/>
            <person name="Dittmer N.T."/>
            <person name="Ferguson L.C.F."/>
            <person name="Garavelou S."/>
            <person name="Gordon K.H.J."/>
            <person name="Gunaratna R.T."/>
            <person name="Han Y."/>
            <person name="Hauser F."/>
            <person name="He Y."/>
            <person name="Heidel-Fischer H."/>
            <person name="Hirsh A."/>
            <person name="Hu Y."/>
            <person name="Jiang H."/>
            <person name="Kalra D."/>
            <person name="Klinner C."/>
            <person name="Konig C."/>
            <person name="Kovar C."/>
            <person name="Kroll A.R."/>
            <person name="Kuwar S.S."/>
            <person name="Lee S.L."/>
            <person name="Lehman R."/>
            <person name="Li K."/>
            <person name="Li Z."/>
            <person name="Liang H."/>
            <person name="Lovelace S."/>
            <person name="Lu Z."/>
            <person name="Mansfield J.H."/>
            <person name="McCulloch K.J."/>
            <person name="Mathew T."/>
            <person name="Morton B."/>
            <person name="Muzny D.M."/>
            <person name="Neunemann D."/>
            <person name="Ongeri F."/>
            <person name="Pauchet Y."/>
            <person name="Pu L.L."/>
            <person name="Pyrousis I."/>
            <person name="Rao X.J."/>
            <person name="Redding A."/>
            <person name="Roesel C."/>
            <person name="Sanchez-Gracia A."/>
            <person name="Schaack S."/>
            <person name="Shukla A."/>
            <person name="Tetreau G."/>
            <person name="Wang Y."/>
            <person name="Xiong G.H."/>
            <person name="Traut W."/>
            <person name="Walsh T.K."/>
            <person name="Worley K.C."/>
            <person name="Wu D."/>
            <person name="Wu W."/>
            <person name="Wu Y.Q."/>
            <person name="Zhang X."/>
            <person name="Zou Z."/>
            <person name="Zucker H."/>
            <person name="Briscoe A.D."/>
            <person name="Burmester T."/>
            <person name="Clem R.J."/>
            <person name="Feyereisen R."/>
            <person name="Grimmelikhuijzen C.J.P."/>
            <person name="Hamodrakas S.J."/>
            <person name="Hansson B.S."/>
            <person name="Huguet E."/>
            <person name="Jermiin L.S."/>
            <person name="Lan Q."/>
            <person name="Lehman H.K."/>
            <person name="Lorenzen M."/>
            <person name="Merzendorfer H."/>
            <person name="Michalopoulos I."/>
            <person name="Morton D.B."/>
            <person name="Muthukrishnan S."/>
            <person name="Oakeshott J.G."/>
            <person name="Palmer W."/>
            <person name="Park Y."/>
            <person name="Passarelli A.L."/>
            <person name="Rozas J."/>
            <person name="Schwartz L.M."/>
            <person name="Smith W."/>
            <person name="Southgate A."/>
            <person name="Vilcinskas A."/>
            <person name="Vogt R."/>
            <person name="Wang P."/>
            <person name="Werren J."/>
            <person name="Yu X.Q."/>
            <person name="Zhou J.J."/>
            <person name="Brown S.J."/>
            <person name="Scherer S.E."/>
            <person name="Richards S."/>
            <person name="Blissard G.W."/>
        </authorList>
    </citation>
    <scope>NUCLEOTIDE SEQUENCE</scope>
</reference>
<keyword evidence="1" id="KW-0479">Metal-binding</keyword>
<feature type="domain" description="CCHC-type" evidence="2">
    <location>
        <begin position="370"/>
        <end position="385"/>
    </location>
</feature>
<keyword evidence="1" id="KW-0862">Zinc</keyword>
<proteinExistence type="predicted"/>
<name>A0A921Z909_MANSE</name>
<organism evidence="3 4">
    <name type="scientific">Manduca sexta</name>
    <name type="common">Tobacco hawkmoth</name>
    <name type="synonym">Tobacco hornworm</name>
    <dbReference type="NCBI Taxonomy" id="7130"/>
    <lineage>
        <taxon>Eukaryota</taxon>
        <taxon>Metazoa</taxon>
        <taxon>Ecdysozoa</taxon>
        <taxon>Arthropoda</taxon>
        <taxon>Hexapoda</taxon>
        <taxon>Insecta</taxon>
        <taxon>Pterygota</taxon>
        <taxon>Neoptera</taxon>
        <taxon>Endopterygota</taxon>
        <taxon>Lepidoptera</taxon>
        <taxon>Glossata</taxon>
        <taxon>Ditrysia</taxon>
        <taxon>Bombycoidea</taxon>
        <taxon>Sphingidae</taxon>
        <taxon>Sphinginae</taxon>
        <taxon>Sphingini</taxon>
        <taxon>Manduca</taxon>
    </lineage>
</organism>
<evidence type="ECO:0000313" key="3">
    <source>
        <dbReference type="EMBL" id="KAG6453225.1"/>
    </source>
</evidence>
<dbReference type="EMBL" id="JH668439">
    <property type="protein sequence ID" value="KAG6453225.1"/>
    <property type="molecule type" value="Genomic_DNA"/>
</dbReference>
<dbReference type="PANTHER" id="PTHR47331:SF5">
    <property type="entry name" value="RIBONUCLEASE H"/>
    <property type="match status" value="1"/>
</dbReference>
<accession>A0A921Z909</accession>
<dbReference type="InterPro" id="IPR001878">
    <property type="entry name" value="Znf_CCHC"/>
</dbReference>
<evidence type="ECO:0000313" key="4">
    <source>
        <dbReference type="Proteomes" id="UP000791440"/>
    </source>
</evidence>
<dbReference type="PROSITE" id="PS50158">
    <property type="entry name" value="ZF_CCHC"/>
    <property type="match status" value="1"/>
</dbReference>
<dbReference type="PANTHER" id="PTHR47331">
    <property type="entry name" value="PHD-TYPE DOMAIN-CONTAINING PROTEIN"/>
    <property type="match status" value="1"/>
</dbReference>
<keyword evidence="4" id="KW-1185">Reference proteome</keyword>
<evidence type="ECO:0000259" key="2">
    <source>
        <dbReference type="PROSITE" id="PS50158"/>
    </source>
</evidence>
<dbReference type="AlphaFoldDB" id="A0A921Z909"/>
<dbReference type="EMBL" id="JH668439">
    <property type="protein sequence ID" value="KAG6453226.1"/>
    <property type="molecule type" value="Genomic_DNA"/>
</dbReference>
<reference evidence="3" key="2">
    <citation type="submission" date="2020-12" db="EMBL/GenBank/DDBJ databases">
        <authorList>
            <person name="Kanost M."/>
        </authorList>
    </citation>
    <scope>NUCLEOTIDE SEQUENCE</scope>
</reference>
<keyword evidence="1" id="KW-0863">Zinc-finger</keyword>
<dbReference type="GO" id="GO:0003676">
    <property type="term" value="F:nucleic acid binding"/>
    <property type="evidence" value="ECO:0007669"/>
    <property type="project" value="InterPro"/>
</dbReference>
<comment type="caution">
    <text evidence="3">The sequence shown here is derived from an EMBL/GenBank/DDBJ whole genome shotgun (WGS) entry which is preliminary data.</text>
</comment>
<dbReference type="GO" id="GO:0008270">
    <property type="term" value="F:zinc ion binding"/>
    <property type="evidence" value="ECO:0007669"/>
    <property type="project" value="UniProtKB-KW"/>
</dbReference>
<dbReference type="Proteomes" id="UP000791440">
    <property type="component" value="Unassembled WGS sequence"/>
</dbReference>
<dbReference type="Pfam" id="PF03564">
    <property type="entry name" value="DUF1759"/>
    <property type="match status" value="1"/>
</dbReference>
<sequence>MTDIKVLRRKRGSCKARLTIFATYLSQLTDSELNPDQVLELQLRVDRLGELFDQFNDIQTQLECLSDNLDEELIERSAFESEYYARFAQAKNRLTVTKADEDDFKTTNSSSKRKVAQLPTINLPIFSGSYENWLAFRDTFISLIHKDDDIDEINKFHYLKTSLEGSAADVIQSVDFSAENYLLAWDLLCGRFDNKRLLLQNHDSAIFDLDPLMKESSNNLKSMIDQINKHIRACEKLGEPVNSWDTLLIHLFSHKLDARTFREWEVYKKRLDKSKSILFKQFMEFMQERADFIETLERAQLSKTKTTPDIPTKHNAKLKSMVSLSDNINSSSHSFLCPECNGDHYLSTCPQFLALSIDERMSVLPKYKVCYNCFHRGHYPKNCKRSGCKFCNYKHHTLIHNTNYKSKHINNKSKHRSIGSERSEVSPSAGAEDCAVTPNAHSVALSANLTAHSHTSNLPDILLSTALIRCYDNNNKEHIARALLDSGSSSCIMYRKTV</sequence>
<dbReference type="InterPro" id="IPR005312">
    <property type="entry name" value="DUF1759"/>
</dbReference>
<evidence type="ECO:0000256" key="1">
    <source>
        <dbReference type="PROSITE-ProRule" id="PRU00047"/>
    </source>
</evidence>
<gene>
    <name evidence="3" type="ORF">O3G_MSEX008032</name>
</gene>
<protein>
    <recommendedName>
        <fullName evidence="2">CCHC-type domain-containing protein</fullName>
    </recommendedName>
</protein>